<evidence type="ECO:0000259" key="1">
    <source>
        <dbReference type="Pfam" id="PF13175"/>
    </source>
</evidence>
<keyword evidence="5" id="KW-1185">Reference proteome</keyword>
<dbReference type="OrthoDB" id="9810873at2"/>
<dbReference type="Gene3D" id="3.40.50.300">
    <property type="entry name" value="P-loop containing nucleotide triphosphate hydrolases"/>
    <property type="match status" value="1"/>
</dbReference>
<feature type="domain" description="Rad50/SbcC-type AAA" evidence="2">
    <location>
        <begin position="9"/>
        <end position="161"/>
    </location>
</feature>
<dbReference type="PANTHER" id="PTHR43581:SF4">
    <property type="entry name" value="ATP_GTP PHOSPHATASE"/>
    <property type="match status" value="1"/>
</dbReference>
<dbReference type="InterPro" id="IPR038729">
    <property type="entry name" value="Rad50/SbcC_AAA"/>
</dbReference>
<dbReference type="InterPro" id="IPR027417">
    <property type="entry name" value="P-loop_NTPase"/>
</dbReference>
<dbReference type="InterPro" id="IPR034139">
    <property type="entry name" value="TOPRIM_OLD"/>
</dbReference>
<evidence type="ECO:0000259" key="2">
    <source>
        <dbReference type="Pfam" id="PF13476"/>
    </source>
</evidence>
<reference evidence="5" key="1">
    <citation type="submission" date="2016-10" db="EMBL/GenBank/DDBJ databases">
        <authorList>
            <person name="Varghese N."/>
            <person name="Submissions S."/>
        </authorList>
    </citation>
    <scope>NUCLEOTIDE SEQUENCE [LARGE SCALE GENOMIC DNA]</scope>
    <source>
        <strain evidence="5">CGMCC 1.10223</strain>
    </source>
</reference>
<dbReference type="Pfam" id="PF20469">
    <property type="entry name" value="OLD-like_TOPRIM"/>
    <property type="match status" value="1"/>
</dbReference>
<dbReference type="AlphaFoldDB" id="A0A1I1YYF3"/>
<dbReference type="Proteomes" id="UP000183410">
    <property type="component" value="Unassembled WGS sequence"/>
</dbReference>
<keyword evidence="4" id="KW-0255">Endonuclease</keyword>
<feature type="domain" description="Endonuclease GajA/Old nuclease/RecF-like AAA" evidence="1">
    <location>
        <begin position="204"/>
        <end position="331"/>
    </location>
</feature>
<evidence type="ECO:0000313" key="5">
    <source>
        <dbReference type="Proteomes" id="UP000183410"/>
    </source>
</evidence>
<dbReference type="GO" id="GO:0004519">
    <property type="term" value="F:endonuclease activity"/>
    <property type="evidence" value="ECO:0007669"/>
    <property type="project" value="UniProtKB-KW"/>
</dbReference>
<gene>
    <name evidence="4" type="ORF">SAMN04487969_101880</name>
</gene>
<dbReference type="EMBL" id="FONN01000001">
    <property type="protein sequence ID" value="SFE24487.1"/>
    <property type="molecule type" value="Genomic_DNA"/>
</dbReference>
<feature type="domain" description="OLD protein-like TOPRIM" evidence="3">
    <location>
        <begin position="393"/>
        <end position="469"/>
    </location>
</feature>
<evidence type="ECO:0000259" key="3">
    <source>
        <dbReference type="Pfam" id="PF20469"/>
    </source>
</evidence>
<dbReference type="SUPFAM" id="SSF52540">
    <property type="entry name" value="P-loop containing nucleoside triphosphate hydrolases"/>
    <property type="match status" value="1"/>
</dbReference>
<dbReference type="Pfam" id="PF13175">
    <property type="entry name" value="AAA_15"/>
    <property type="match status" value="1"/>
</dbReference>
<keyword evidence="4" id="KW-0540">Nuclease</keyword>
<sequence length="592" mass="68074">MSHIRIEGIQVQNYRSFGQAVTVHFPNSDFKKPVAIVGYNNAGKTNFLNSILYGITEKYVTKDTFTINDFHKRKFSNIPKIVTKVSSSSEPKVEWGTANLTGYHFLEIKLDGHEIESTKISSYDDYNQSSRSSSAFGAAKYFKIFYINFHEIKKEISTKKTSWGNLSSFLAKHIRSIVDTDNIMVGKKDVFKGEVKSATDKVLADSKLNEFLGKIQINYSTNLRQNQCHIEFGLPDYEDIFLEMMFKVGLNGDMDNLVPIDHFGDGYISMFVMAVIQAIAESNGTDKCLFLFEEPESFLHENHQEYFYKTVLCGLAEKGHQVIYTTHSDKMLDIFDTRGLIRFEFDEITKQTVLKYNKHDKEIFEDSDEEALSEIKDYYNYIKLIDPNLNKIIFSKKVLLVEGPNDLMTYKEIIRRNVLDITADDKYAATYLNFNNISIIPHHGKITASILIKLCKHFGIDYFVINDFDFEQDFVSELTFTSIDELQKSHLYNDGLEEIIVFNSKGEAMNAKTKRSMITTNWRLISESSPAKIHFNIPKLESVIGYDSNDKSSVGIWNTLKKTSHFGEEIFPAKLQEFLEITQIKKKHEGQN</sequence>
<dbReference type="RefSeq" id="WP_046230971.1">
    <property type="nucleotide sequence ID" value="NZ_FONN01000001.1"/>
</dbReference>
<keyword evidence="4" id="KW-0378">Hydrolase</keyword>
<proteinExistence type="predicted"/>
<dbReference type="InterPro" id="IPR041685">
    <property type="entry name" value="AAA_GajA/Old/RecF-like"/>
</dbReference>
<dbReference type="Pfam" id="PF13476">
    <property type="entry name" value="AAA_23"/>
    <property type="match status" value="1"/>
</dbReference>
<dbReference type="InterPro" id="IPR051396">
    <property type="entry name" value="Bact_Antivir_Def_Nuclease"/>
</dbReference>
<evidence type="ECO:0000313" key="4">
    <source>
        <dbReference type="EMBL" id="SFE24487.1"/>
    </source>
</evidence>
<name>A0A1I1YYF3_9BACL</name>
<protein>
    <submittedName>
        <fullName evidence="4">Predicted ATP-dependent endonuclease of the OLD family, contains P-loop ATPase and TOPRIM domains</fullName>
    </submittedName>
</protein>
<dbReference type="PANTHER" id="PTHR43581">
    <property type="entry name" value="ATP/GTP PHOSPHATASE"/>
    <property type="match status" value="1"/>
</dbReference>
<organism evidence="4 5">
    <name type="scientific">Paenibacillus algorifonticola</name>
    <dbReference type="NCBI Taxonomy" id="684063"/>
    <lineage>
        <taxon>Bacteria</taxon>
        <taxon>Bacillati</taxon>
        <taxon>Bacillota</taxon>
        <taxon>Bacilli</taxon>
        <taxon>Bacillales</taxon>
        <taxon>Paenibacillaceae</taxon>
        <taxon>Paenibacillus</taxon>
    </lineage>
</organism>
<accession>A0A1I1YYF3</accession>